<dbReference type="AlphaFoldDB" id="A0A0B1Q2I8"/>
<sequence length="423" mass="44783">MSPVNQEAADVVVIGAGIVGLMAARALRAEGRQVLVLDRSGPASGASAGNAGILAFPEILPLASPGILRQAPRWLADPLGPLAIRPAYALRIAPWLLRFAASSRPARHAEILAAQATIMRLAEVEMQRVLQDPALARHAVTTGTLDLYDGASAFEAASGDWAAKEKAGFAFRVVGDDEIEALQPGLHPRFRQKAVFAEDGRQIIDPRLFTLALAQRLEAEGGALSRDEVLNVEPTEAGAVLTLPGNRHLSARTVVVAAGAWSKRLAGWLGDAVPLDTERGYNTTLPPGAFDLRRQLYFNGHGFVATPVGGGVRIGGAVELGGLNLPPNWKRSDAMLAKAAEFLPGLRTEGGTRWMGFRPSMPDTLAVIGYSAAGRSIIHAFGHGHLGLTQSAATARLVTELAAGRTPSIDLAPFSPRRFKQTR</sequence>
<reference evidence="3 4" key="1">
    <citation type="submission" date="2014-09" db="EMBL/GenBank/DDBJ databases">
        <title>Isolation and characterization of Aurantimonas altamirensis ON-56566 from clinical sample following a dog bite.</title>
        <authorList>
            <person name="Eshaghi A."/>
            <person name="Li A."/>
            <person name="Shahinas D."/>
            <person name="Bahn P."/>
            <person name="Kus J.V."/>
            <person name="Patel S.N."/>
        </authorList>
    </citation>
    <scope>NUCLEOTIDE SEQUENCE [LARGE SCALE GENOMIC DNA]</scope>
    <source>
        <strain evidence="3 4">ON-56566</strain>
    </source>
</reference>
<dbReference type="SUPFAM" id="SSF54373">
    <property type="entry name" value="FAD-linked reductases, C-terminal domain"/>
    <property type="match status" value="1"/>
</dbReference>
<dbReference type="InterPro" id="IPR036188">
    <property type="entry name" value="FAD/NAD-bd_sf"/>
</dbReference>
<keyword evidence="1" id="KW-0560">Oxidoreductase</keyword>
<evidence type="ECO:0000256" key="1">
    <source>
        <dbReference type="ARBA" id="ARBA00023002"/>
    </source>
</evidence>
<gene>
    <name evidence="3" type="ORF">LA66_20200</name>
</gene>
<dbReference type="STRING" id="370622.LA66_20200"/>
<dbReference type="Gene3D" id="3.30.9.10">
    <property type="entry name" value="D-Amino Acid Oxidase, subunit A, domain 2"/>
    <property type="match status" value="1"/>
</dbReference>
<dbReference type="EMBL" id="JRFJ01000009">
    <property type="protein sequence ID" value="KHJ53030.1"/>
    <property type="molecule type" value="Genomic_DNA"/>
</dbReference>
<dbReference type="PANTHER" id="PTHR13847">
    <property type="entry name" value="SARCOSINE DEHYDROGENASE-RELATED"/>
    <property type="match status" value="1"/>
</dbReference>
<proteinExistence type="predicted"/>
<dbReference type="Proteomes" id="UP000030826">
    <property type="component" value="Unassembled WGS sequence"/>
</dbReference>
<dbReference type="InterPro" id="IPR006076">
    <property type="entry name" value="FAD-dep_OxRdtase"/>
</dbReference>
<accession>A0A0B1Q2I8</accession>
<dbReference type="GO" id="GO:0016491">
    <property type="term" value="F:oxidoreductase activity"/>
    <property type="evidence" value="ECO:0007669"/>
    <property type="project" value="UniProtKB-KW"/>
</dbReference>
<protein>
    <submittedName>
        <fullName evidence="3">Amino acid dehydrogenase</fullName>
    </submittedName>
</protein>
<dbReference type="Gene3D" id="3.50.50.60">
    <property type="entry name" value="FAD/NAD(P)-binding domain"/>
    <property type="match status" value="2"/>
</dbReference>
<evidence type="ECO:0000259" key="2">
    <source>
        <dbReference type="Pfam" id="PF01266"/>
    </source>
</evidence>
<dbReference type="SUPFAM" id="SSF51905">
    <property type="entry name" value="FAD/NAD(P)-binding domain"/>
    <property type="match status" value="1"/>
</dbReference>
<evidence type="ECO:0000313" key="3">
    <source>
        <dbReference type="EMBL" id="KHJ53030.1"/>
    </source>
</evidence>
<evidence type="ECO:0000313" key="4">
    <source>
        <dbReference type="Proteomes" id="UP000030826"/>
    </source>
</evidence>
<name>A0A0B1Q2I8_9HYPH</name>
<feature type="domain" description="FAD dependent oxidoreductase" evidence="2">
    <location>
        <begin position="10"/>
        <end position="401"/>
    </location>
</feature>
<organism evidence="3 4">
    <name type="scientific">Aureimonas altamirensis</name>
    <dbReference type="NCBI Taxonomy" id="370622"/>
    <lineage>
        <taxon>Bacteria</taxon>
        <taxon>Pseudomonadati</taxon>
        <taxon>Pseudomonadota</taxon>
        <taxon>Alphaproteobacteria</taxon>
        <taxon>Hyphomicrobiales</taxon>
        <taxon>Aurantimonadaceae</taxon>
        <taxon>Aureimonas</taxon>
    </lineage>
</organism>
<dbReference type="PANTHER" id="PTHR13847:SF289">
    <property type="entry name" value="GLYCINE OXIDASE"/>
    <property type="match status" value="1"/>
</dbReference>
<comment type="caution">
    <text evidence="3">The sequence shown here is derived from an EMBL/GenBank/DDBJ whole genome shotgun (WGS) entry which is preliminary data.</text>
</comment>
<dbReference type="Pfam" id="PF01266">
    <property type="entry name" value="DAO"/>
    <property type="match status" value="1"/>
</dbReference>
<dbReference type="GO" id="GO:0005737">
    <property type="term" value="C:cytoplasm"/>
    <property type="evidence" value="ECO:0007669"/>
    <property type="project" value="TreeGrafter"/>
</dbReference>